<evidence type="ECO:0000256" key="3">
    <source>
        <dbReference type="SAM" id="MobiDB-lite"/>
    </source>
</evidence>
<dbReference type="PROSITE" id="PS52002">
    <property type="entry name" value="SM"/>
    <property type="match status" value="1"/>
</dbReference>
<accession>A0A835MQN3</accession>
<protein>
    <submittedName>
        <fullName evidence="8">Uncharacterized protein</fullName>
    </submittedName>
</protein>
<proteinExistence type="predicted"/>
<evidence type="ECO:0000256" key="2">
    <source>
        <dbReference type="PROSITE-ProRule" id="PRU00869"/>
    </source>
</evidence>
<dbReference type="InterPro" id="IPR025762">
    <property type="entry name" value="DFDF"/>
</dbReference>
<reference evidence="8 9" key="1">
    <citation type="submission" date="2020-10" db="EMBL/GenBank/DDBJ databases">
        <title>Plant Genome Project.</title>
        <authorList>
            <person name="Zhang R.-G."/>
        </authorList>
    </citation>
    <scope>NUCLEOTIDE SEQUENCE [LARGE SCALE GENOMIC DNA]</scope>
    <source>
        <strain evidence="8">FAFU-HL-1</strain>
        <tissue evidence="8">Leaf</tissue>
    </source>
</reference>
<dbReference type="InterPro" id="IPR010920">
    <property type="entry name" value="LSM_dom_sf"/>
</dbReference>
<dbReference type="GO" id="GO:0034063">
    <property type="term" value="P:stress granule assembly"/>
    <property type="evidence" value="ECO:0007669"/>
    <property type="project" value="TreeGrafter"/>
</dbReference>
<dbReference type="AlphaFoldDB" id="A0A835MQN3"/>
<dbReference type="PROSITE" id="PS51512">
    <property type="entry name" value="DFDF"/>
    <property type="match status" value="1"/>
</dbReference>
<evidence type="ECO:0000259" key="5">
    <source>
        <dbReference type="PROSITE" id="PS51513"/>
    </source>
</evidence>
<dbReference type="PANTHER" id="PTHR13586:SF0">
    <property type="entry name" value="TRAILER HITCH, ISOFORM H"/>
    <property type="match status" value="1"/>
</dbReference>
<dbReference type="InterPro" id="IPR047575">
    <property type="entry name" value="Sm"/>
</dbReference>
<feature type="domain" description="TFG box profile" evidence="6">
    <location>
        <begin position="592"/>
        <end position="612"/>
    </location>
</feature>
<feature type="region of interest" description="Disordered" evidence="3">
    <location>
        <begin position="139"/>
        <end position="165"/>
    </location>
</feature>
<dbReference type="OrthoDB" id="21539at2759"/>
<organism evidence="8 9">
    <name type="scientific">Salix dunnii</name>
    <dbReference type="NCBI Taxonomy" id="1413687"/>
    <lineage>
        <taxon>Eukaryota</taxon>
        <taxon>Viridiplantae</taxon>
        <taxon>Streptophyta</taxon>
        <taxon>Embryophyta</taxon>
        <taxon>Tracheophyta</taxon>
        <taxon>Spermatophyta</taxon>
        <taxon>Magnoliopsida</taxon>
        <taxon>eudicotyledons</taxon>
        <taxon>Gunneridae</taxon>
        <taxon>Pentapetalae</taxon>
        <taxon>rosids</taxon>
        <taxon>fabids</taxon>
        <taxon>Malpighiales</taxon>
        <taxon>Salicaceae</taxon>
        <taxon>Saliceae</taxon>
        <taxon>Salix</taxon>
    </lineage>
</organism>
<feature type="short sequence motif" description="TFG box" evidence="2">
    <location>
        <begin position="592"/>
        <end position="612"/>
    </location>
</feature>
<dbReference type="PROSITE" id="PS51536">
    <property type="entry name" value="TFG"/>
    <property type="match status" value="1"/>
</dbReference>
<dbReference type="InterPro" id="IPR025768">
    <property type="entry name" value="TFG_box"/>
</dbReference>
<evidence type="ECO:0000259" key="4">
    <source>
        <dbReference type="PROSITE" id="PS51512"/>
    </source>
</evidence>
<keyword evidence="9" id="KW-1185">Reference proteome</keyword>
<feature type="compositionally biased region" description="Basic residues" evidence="3">
    <location>
        <begin position="488"/>
        <end position="497"/>
    </location>
</feature>
<dbReference type="GO" id="GO:0033962">
    <property type="term" value="P:P-body assembly"/>
    <property type="evidence" value="ECO:0007669"/>
    <property type="project" value="TreeGrafter"/>
</dbReference>
<dbReference type="GO" id="GO:0003729">
    <property type="term" value="F:mRNA binding"/>
    <property type="evidence" value="ECO:0007669"/>
    <property type="project" value="TreeGrafter"/>
</dbReference>
<feature type="domain" description="FFD box profile" evidence="5">
    <location>
        <begin position="570"/>
        <end position="585"/>
    </location>
</feature>
<evidence type="ECO:0000259" key="6">
    <source>
        <dbReference type="PROSITE" id="PS51536"/>
    </source>
</evidence>
<dbReference type="Proteomes" id="UP000657918">
    <property type="component" value="Unassembled WGS sequence"/>
</dbReference>
<dbReference type="SMART" id="SM01271">
    <property type="entry name" value="LSM14"/>
    <property type="match status" value="1"/>
</dbReference>
<feature type="short sequence motif" description="FFD box" evidence="1">
    <location>
        <begin position="570"/>
        <end position="585"/>
    </location>
</feature>
<feature type="domain" description="DFDF" evidence="4">
    <location>
        <begin position="503"/>
        <end position="539"/>
    </location>
</feature>
<dbReference type="CDD" id="cd01736">
    <property type="entry name" value="LSm14_N"/>
    <property type="match status" value="1"/>
</dbReference>
<dbReference type="Pfam" id="PF09532">
    <property type="entry name" value="FDF"/>
    <property type="match status" value="1"/>
</dbReference>
<dbReference type="PANTHER" id="PTHR13586">
    <property type="entry name" value="SCD6 PROTEIN-RELATED"/>
    <property type="match status" value="1"/>
</dbReference>
<feature type="domain" description="Sm" evidence="7">
    <location>
        <begin position="15"/>
        <end position="116"/>
    </location>
</feature>
<feature type="region of interest" description="Disordered" evidence="3">
    <location>
        <begin position="608"/>
        <end position="640"/>
    </location>
</feature>
<gene>
    <name evidence="8" type="ORF">SADUNF_Sadunf10G0097700</name>
</gene>
<name>A0A835MQN3_9ROSI</name>
<dbReference type="InterPro" id="IPR019050">
    <property type="entry name" value="FDF_dom"/>
</dbReference>
<dbReference type="SMART" id="SM01199">
    <property type="entry name" value="FDF"/>
    <property type="match status" value="1"/>
</dbReference>
<dbReference type="InterPro" id="IPR025761">
    <property type="entry name" value="FFD_box"/>
</dbReference>
<dbReference type="SUPFAM" id="SSF50182">
    <property type="entry name" value="Sm-like ribonucleoproteins"/>
    <property type="match status" value="1"/>
</dbReference>
<sequence>METAENSNNTASTSRSSSTADSYIGSLISLTSKSEIRYEGILYNISTEESSIGLKNGREKKDSEACNLMGLWVNLLRSFGTEGRKKDPQILPSDKVYEYILFRGSDIKDLQVKSSPPVQSAPPINNDPAIIQSHYPRPVDTSSGFPSAVSGPLTDLGSHNGAGGQPALNFQGGVPIYQAGGSLGTWGASPPPINANGSGLAMPMYWQGFYAPPNGLPHLHQQSLLRPPPGLAMPPSMQQPMQYPNFNTSLLTGISNLPFPNLPVSTLPPSNLPVSTLPPSSLPISTLPASLPDALTPLLPGITSSLNLTSHSAVPSTLPSTVPLMPSAFLRSETLPSLMPDKTPSSALPTNSLGASLPVQSPLTTSSADLNIVLPQISHKPSSIPGQTMPHQSTVQPAPSGVLASNSLRTEIPTPIPSLVTPGQLFQSGSPIVPSTLPVQTAHKDVEVVKVSPAPEPSMPVTTKAQPPILPLPYPSRASHKPNGSTFHARHGHHGRERGRGSGSSRPLKKFTEDFDFMAMNEKFKKDEVWGHLGKNNKSHSKDREDGDVSGGDDSLDEDEDELAKVEVKPVYNKDDFFDTISCNALDHESQNGRTRFSEQMKLDTETFGDFSRYRGGRGGRGPPRGGRGHSRGSYYGRGYGYGYVGRGRGA</sequence>
<dbReference type="Gene3D" id="2.30.30.100">
    <property type="match status" value="1"/>
</dbReference>
<dbReference type="GO" id="GO:0000932">
    <property type="term" value="C:P-body"/>
    <property type="evidence" value="ECO:0007669"/>
    <property type="project" value="TreeGrafter"/>
</dbReference>
<evidence type="ECO:0000313" key="8">
    <source>
        <dbReference type="EMBL" id="KAF9674150.1"/>
    </source>
</evidence>
<evidence type="ECO:0000256" key="1">
    <source>
        <dbReference type="PROSITE-ProRule" id="PRU00846"/>
    </source>
</evidence>
<feature type="region of interest" description="Disordered" evidence="3">
    <location>
        <begin position="473"/>
        <end position="508"/>
    </location>
</feature>
<feature type="compositionally biased region" description="Gly residues" evidence="3">
    <location>
        <begin position="617"/>
        <end position="626"/>
    </location>
</feature>
<dbReference type="PROSITE" id="PS51513">
    <property type="entry name" value="FFD"/>
    <property type="match status" value="1"/>
</dbReference>
<dbReference type="InterPro" id="IPR025609">
    <property type="entry name" value="Lsm14-like_N"/>
</dbReference>
<evidence type="ECO:0000259" key="7">
    <source>
        <dbReference type="PROSITE" id="PS52002"/>
    </source>
</evidence>
<evidence type="ECO:0000313" key="9">
    <source>
        <dbReference type="Proteomes" id="UP000657918"/>
    </source>
</evidence>
<dbReference type="Pfam" id="PF12701">
    <property type="entry name" value="LSM14"/>
    <property type="match status" value="1"/>
</dbReference>
<comment type="caution">
    <text evidence="8">The sequence shown here is derived from an EMBL/GenBank/DDBJ whole genome shotgun (WGS) entry which is preliminary data.</text>
</comment>
<feature type="region of interest" description="Disordered" evidence="3">
    <location>
        <begin position="382"/>
        <end position="401"/>
    </location>
</feature>
<dbReference type="EMBL" id="JADGMS010000010">
    <property type="protein sequence ID" value="KAF9674150.1"/>
    <property type="molecule type" value="Genomic_DNA"/>
</dbReference>
<feature type="region of interest" description="Disordered" evidence="3">
    <location>
        <begin position="535"/>
        <end position="563"/>
    </location>
</feature>